<evidence type="ECO:0000256" key="1">
    <source>
        <dbReference type="SAM" id="SignalP"/>
    </source>
</evidence>
<organism evidence="2 3">
    <name type="scientific">Sinomicrobium oceani</name>
    <dbReference type="NCBI Taxonomy" id="1150368"/>
    <lineage>
        <taxon>Bacteria</taxon>
        <taxon>Pseudomonadati</taxon>
        <taxon>Bacteroidota</taxon>
        <taxon>Flavobacteriia</taxon>
        <taxon>Flavobacteriales</taxon>
        <taxon>Flavobacteriaceae</taxon>
        <taxon>Sinomicrobium</taxon>
    </lineage>
</organism>
<keyword evidence="3" id="KW-1185">Reference proteome</keyword>
<evidence type="ECO:0000313" key="2">
    <source>
        <dbReference type="EMBL" id="SFW69571.1"/>
    </source>
</evidence>
<feature type="chain" id="PRO_5012136976" description="DUF4397 domain-containing protein" evidence="1">
    <location>
        <begin position="22"/>
        <end position="320"/>
    </location>
</feature>
<dbReference type="STRING" id="1150368.SAMN02927921_03386"/>
<dbReference type="Proteomes" id="UP000182248">
    <property type="component" value="Unassembled WGS sequence"/>
</dbReference>
<proteinExistence type="predicted"/>
<protein>
    <recommendedName>
        <fullName evidence="4">DUF4397 domain-containing protein</fullName>
    </recommendedName>
</protein>
<evidence type="ECO:0008006" key="4">
    <source>
        <dbReference type="Google" id="ProtNLM"/>
    </source>
</evidence>
<dbReference type="OrthoDB" id="6710009at2"/>
<accession>A0A1K1RCN0</accession>
<evidence type="ECO:0000313" key="3">
    <source>
        <dbReference type="Proteomes" id="UP000182248"/>
    </source>
</evidence>
<dbReference type="InterPro" id="IPR053851">
    <property type="entry name" value="DUF6929"/>
</dbReference>
<reference evidence="2 3" key="1">
    <citation type="submission" date="2016-11" db="EMBL/GenBank/DDBJ databases">
        <authorList>
            <person name="Jaros S."/>
            <person name="Januszkiewicz K."/>
            <person name="Wedrychowicz H."/>
        </authorList>
    </citation>
    <scope>NUCLEOTIDE SEQUENCE [LARGE SCALE GENOMIC DNA]</scope>
    <source>
        <strain evidence="2 3">CGMCC 1.12145</strain>
    </source>
</reference>
<dbReference type="RefSeq" id="WP_072318585.1">
    <property type="nucleotide sequence ID" value="NZ_FPJE01000022.1"/>
</dbReference>
<name>A0A1K1RCN0_9FLAO</name>
<feature type="signal peptide" evidence="1">
    <location>
        <begin position="1"/>
        <end position="21"/>
    </location>
</feature>
<sequence length="320" mass="35491">MRNPVAVIRALILLSMCTACSDPSLQCEVIHRQELPGVPSASGTAVTRDHLYITGDNSPWLFRFSRNYQPVSRISVFRYTTLSKGEIIPKKDKPDFEAMEIIGDKLYLFGSGSQSPERDVMVQVDIGNGNRTKTYTLTRFYQTIRKKHLRKGAVLNIEGVAAKDNRIFFFLRGQNIILEYPVSALFDYFENGQEYPGPGIYKITLPAINGIQAGFSGATFVPGQDTMIFTASVEDTSNAYDDGKILGSFTGIIPCEKLKNGYTPLCTPLYENNGANEPLLLKAESVSVLEKLSGRNLKILLVTDDDTSGNSELLEALIHW</sequence>
<keyword evidence="1" id="KW-0732">Signal</keyword>
<dbReference type="Pfam" id="PF22000">
    <property type="entry name" value="DUF6929"/>
    <property type="match status" value="1"/>
</dbReference>
<dbReference type="EMBL" id="FPJE01000022">
    <property type="protein sequence ID" value="SFW69571.1"/>
    <property type="molecule type" value="Genomic_DNA"/>
</dbReference>
<gene>
    <name evidence="2" type="ORF">SAMN02927921_03386</name>
</gene>
<dbReference type="AlphaFoldDB" id="A0A1K1RCN0"/>